<dbReference type="AlphaFoldDB" id="A0A9Q2RWL8"/>
<accession>A0A9Q2RWL8</accession>
<sequence>MPIEYILTSTSTAYAVQGLDDVFVMDDVNITSTTNAIFTDIEGVNDGITVTVRGGQYGTTGSNL</sequence>
<name>A0A9Q2RWL8_9RHOB</name>
<gene>
    <name evidence="1" type="ORF">JQX14_16520</name>
</gene>
<dbReference type="RefSeq" id="WP_231034936.1">
    <property type="nucleotide sequence ID" value="NZ_JAJNGX010000012.1"/>
</dbReference>
<organism evidence="1 2">
    <name type="scientific">Pseudosulfitobacter pseudonitzschiae</name>
    <dbReference type="NCBI Taxonomy" id="1402135"/>
    <lineage>
        <taxon>Bacteria</taxon>
        <taxon>Pseudomonadati</taxon>
        <taxon>Pseudomonadota</taxon>
        <taxon>Alphaproteobacteria</taxon>
        <taxon>Rhodobacterales</taxon>
        <taxon>Roseobacteraceae</taxon>
        <taxon>Pseudosulfitobacter</taxon>
    </lineage>
</organism>
<evidence type="ECO:0000313" key="1">
    <source>
        <dbReference type="EMBL" id="MBM2356160.1"/>
    </source>
</evidence>
<comment type="caution">
    <text evidence="1">The sequence shown here is derived from an EMBL/GenBank/DDBJ whole genome shotgun (WGS) entry which is preliminary data.</text>
</comment>
<evidence type="ECO:0000313" key="2">
    <source>
        <dbReference type="Proteomes" id="UP000809337"/>
    </source>
</evidence>
<proteinExistence type="predicted"/>
<dbReference type="Proteomes" id="UP000809337">
    <property type="component" value="Unassembled WGS sequence"/>
</dbReference>
<reference evidence="1" key="1">
    <citation type="submission" date="2021-01" db="EMBL/GenBank/DDBJ databases">
        <title>Diatom-associated Roseobacters Show Island Model of Population Structure.</title>
        <authorList>
            <person name="Qu L."/>
            <person name="Feng X."/>
            <person name="Chen Y."/>
            <person name="Li L."/>
            <person name="Wang X."/>
            <person name="Hu Z."/>
            <person name="Wang H."/>
            <person name="Luo H."/>
        </authorList>
    </citation>
    <scope>NUCLEOTIDE SEQUENCE</scope>
    <source>
        <strain evidence="1">SM26-45</strain>
    </source>
</reference>
<protein>
    <submittedName>
        <fullName evidence="1">Uncharacterized protein</fullName>
    </submittedName>
</protein>
<dbReference type="EMBL" id="JAFBWN010000012">
    <property type="protein sequence ID" value="MBM2356160.1"/>
    <property type="molecule type" value="Genomic_DNA"/>
</dbReference>